<keyword evidence="7" id="KW-1185">Reference proteome</keyword>
<comment type="subcellular location">
    <subcellularLocation>
        <location evidence="1">Membrane</location>
    </subcellularLocation>
</comment>
<accession>A0ABQ3K0I6</accession>
<gene>
    <name evidence="6" type="ORF">GCM10017783_07810</name>
</gene>
<feature type="compositionally biased region" description="Low complexity" evidence="3">
    <location>
        <begin position="459"/>
        <end position="496"/>
    </location>
</feature>
<dbReference type="PANTHER" id="PTHR30627">
    <property type="entry name" value="PEPTIDOGLYCAN D,D-TRANSPEPTIDASE"/>
    <property type="match status" value="1"/>
</dbReference>
<dbReference type="InterPro" id="IPR054120">
    <property type="entry name" value="PBPA_dimer"/>
</dbReference>
<dbReference type="EMBL" id="BNAL01000006">
    <property type="protein sequence ID" value="GHF98236.1"/>
    <property type="molecule type" value="Genomic_DNA"/>
</dbReference>
<reference evidence="7" key="1">
    <citation type="journal article" date="2019" name="Int. J. Syst. Evol. Microbiol.">
        <title>The Global Catalogue of Microorganisms (GCM) 10K type strain sequencing project: providing services to taxonomists for standard genome sequencing and annotation.</title>
        <authorList>
            <consortium name="The Broad Institute Genomics Platform"/>
            <consortium name="The Broad Institute Genome Sequencing Center for Infectious Disease"/>
            <person name="Wu L."/>
            <person name="Ma J."/>
        </authorList>
    </citation>
    <scope>NUCLEOTIDE SEQUENCE [LARGE SCALE GENOMIC DNA]</scope>
    <source>
        <strain evidence="7">CGMCC 1.18439</strain>
    </source>
</reference>
<dbReference type="Gene3D" id="3.90.1310.10">
    <property type="entry name" value="Penicillin-binding protein 2a (Domain 2)"/>
    <property type="match status" value="1"/>
</dbReference>
<evidence type="ECO:0000256" key="2">
    <source>
        <dbReference type="ARBA" id="ARBA00023136"/>
    </source>
</evidence>
<evidence type="ECO:0000256" key="3">
    <source>
        <dbReference type="SAM" id="MobiDB-lite"/>
    </source>
</evidence>
<dbReference type="InterPro" id="IPR012338">
    <property type="entry name" value="Beta-lactam/transpept-like"/>
</dbReference>
<feature type="domain" description="Penicillin binding protein A dimerisation" evidence="5">
    <location>
        <begin position="46"/>
        <end position="102"/>
    </location>
</feature>
<keyword evidence="2" id="KW-0472">Membrane</keyword>
<dbReference type="InterPro" id="IPR001460">
    <property type="entry name" value="PCN-bd_Tpept"/>
</dbReference>
<dbReference type="Pfam" id="PF00905">
    <property type="entry name" value="Transpeptidase"/>
    <property type="match status" value="1"/>
</dbReference>
<feature type="domain" description="Penicillin-binding protein transpeptidase" evidence="4">
    <location>
        <begin position="131"/>
        <end position="431"/>
    </location>
</feature>
<dbReference type="Pfam" id="PF21922">
    <property type="entry name" value="PBP_dimer_2"/>
    <property type="match status" value="1"/>
</dbReference>
<dbReference type="Gene3D" id="3.40.710.10">
    <property type="entry name" value="DD-peptidase/beta-lactamase superfamily"/>
    <property type="match status" value="1"/>
</dbReference>
<dbReference type="PANTHER" id="PTHR30627:SF1">
    <property type="entry name" value="PEPTIDOGLYCAN D,D-TRANSPEPTIDASE FTSI"/>
    <property type="match status" value="1"/>
</dbReference>
<organism evidence="6 7">
    <name type="scientific">Deinococcus piscis</name>
    <dbReference type="NCBI Taxonomy" id="394230"/>
    <lineage>
        <taxon>Bacteria</taxon>
        <taxon>Thermotogati</taxon>
        <taxon>Deinococcota</taxon>
        <taxon>Deinococci</taxon>
        <taxon>Deinococcales</taxon>
        <taxon>Deinococcaceae</taxon>
        <taxon>Deinococcus</taxon>
    </lineage>
</organism>
<dbReference type="RefSeq" id="WP_229838883.1">
    <property type="nucleotide sequence ID" value="NZ_BNAL01000006.1"/>
</dbReference>
<name>A0ABQ3K0I6_9DEIO</name>
<evidence type="ECO:0000259" key="5">
    <source>
        <dbReference type="Pfam" id="PF21922"/>
    </source>
</evidence>
<evidence type="ECO:0000313" key="7">
    <source>
        <dbReference type="Proteomes" id="UP000632154"/>
    </source>
</evidence>
<comment type="caution">
    <text evidence="6">The sequence shown here is derived from an EMBL/GenBank/DDBJ whole genome shotgun (WGS) entry which is preliminary data.</text>
</comment>
<evidence type="ECO:0000256" key="1">
    <source>
        <dbReference type="ARBA" id="ARBA00004370"/>
    </source>
</evidence>
<proteinExistence type="predicted"/>
<dbReference type="SUPFAM" id="SSF56601">
    <property type="entry name" value="beta-lactamase/transpeptidase-like"/>
    <property type="match status" value="1"/>
</dbReference>
<evidence type="ECO:0000259" key="4">
    <source>
        <dbReference type="Pfam" id="PF00905"/>
    </source>
</evidence>
<sequence>MEVKIRRRARLLQTIAAVIFLGLAWGYAQLEWSAPTSLSRSVVQARGAVLAADGTVLARSVDGKRIYPQGPLAGQVVGMMGTEEGLEGIEHAYNPQLESGQDITLTLNPRIQAQAEAALARRIPKSEGDSGSVIVLETRTGRILAAASYPPFDPNNWRDYQPSDWLNRPLMDVYEPGSPIKGLTVAAALNEGTITPSTVFDTPMRRYVGERSSGSTIGDSVPHEPKLTTTGVLRYSSNVGISHIVETLPGTKLRDYLLAYGYGKKVDLGPIPTQTGILQPEGKWDHLVETTSGFGQGMSGTTLQLAAAYNVLANDGLYIPPKLVEGSAGGERREVLGNPQARQIKPMLQTALEGIRHAAGINGYSCAGKTGTAQMVGDDGRYMKGQYNSTYAGFCQTADPRITIAVMVHGAKEDSGTFQGSQLAAPIFQELSAGIISMWGLPPEELPGGYSVGNPVTVQQAQEAADASAENAEASSAQVDSSSDSSQAASQAPAVDEQPNSEAPAPAQE</sequence>
<dbReference type="Proteomes" id="UP000632154">
    <property type="component" value="Unassembled WGS sequence"/>
</dbReference>
<dbReference type="Gene3D" id="3.30.450.330">
    <property type="match status" value="1"/>
</dbReference>
<feature type="region of interest" description="Disordered" evidence="3">
    <location>
        <begin position="459"/>
        <end position="509"/>
    </location>
</feature>
<evidence type="ECO:0000313" key="6">
    <source>
        <dbReference type="EMBL" id="GHF98236.1"/>
    </source>
</evidence>
<protein>
    <submittedName>
        <fullName evidence="6">Penicillin-binding protein 2</fullName>
    </submittedName>
</protein>
<dbReference type="InterPro" id="IPR050515">
    <property type="entry name" value="Beta-lactam/transpept"/>
</dbReference>